<name>A0A1G4BMY7_9PEZI</name>
<organism evidence="2 3">
    <name type="scientific">Colletotrichum orchidophilum</name>
    <dbReference type="NCBI Taxonomy" id="1209926"/>
    <lineage>
        <taxon>Eukaryota</taxon>
        <taxon>Fungi</taxon>
        <taxon>Dikarya</taxon>
        <taxon>Ascomycota</taxon>
        <taxon>Pezizomycotina</taxon>
        <taxon>Sordariomycetes</taxon>
        <taxon>Hypocreomycetidae</taxon>
        <taxon>Glomerellales</taxon>
        <taxon>Glomerellaceae</taxon>
        <taxon>Colletotrichum</taxon>
    </lineage>
</organism>
<sequence length="523" mass="59230">MTSNPANEGHVPGPAASSSGSHSHSRAEDWIPSFHDGELTGEDEDACSQILTLITGGHTTTLHKCGIIEAWKGVTRQLYPYFQKEDWAWVSTTVLKYATMQEFYKMTAHHKKKPFATLGFTVPANLIEDLDEGYAEYLEANHSEYFEANKHRIPKKHVPVASPSIEAGESSKRKQPEPEQPKDVESRKKLKNEITKSRETDPKKPEAPETSALKEITMSLQPESIWPGPSTPSAPVATRQPSKIESMILAGRKDLKEFFQICKYDNIALEKGGFPFEVRVPDGLSPAMAERVYRHKDQVTKISKMLDPRLRLLWIDHDKSTFLVLMKSDPKVNYCDIGSYPASWWALKAWSGSAVNGQVATLSDFIRNHEEKVRCESVETQNKVLKDLAQKSQDQAKGNEDEMLASIRRGSDEAQLGALRARVSQDLFNSKFKRTARWNRMVNLYLNGEQMTRPPGQLAPSLSLNDVRMAIQDTWSVYKGDDQMEENALEATDWAWKMKKEFEEDEIFSMSTFQIMERLGLAE</sequence>
<comment type="caution">
    <text evidence="2">The sequence shown here is derived from an EMBL/GenBank/DDBJ whole genome shotgun (WGS) entry which is preliminary data.</text>
</comment>
<reference evidence="2 3" key="1">
    <citation type="submission" date="2016-09" db="EMBL/GenBank/DDBJ databases">
        <authorList>
            <person name="Capua I."/>
            <person name="De Benedictis P."/>
            <person name="Joannis T."/>
            <person name="Lombin L.H."/>
            <person name="Cattoli G."/>
        </authorList>
    </citation>
    <scope>NUCLEOTIDE SEQUENCE [LARGE SCALE GENOMIC DNA]</scope>
    <source>
        <strain evidence="2 3">IMI 309357</strain>
    </source>
</reference>
<accession>A0A1G4BMY7</accession>
<dbReference type="RefSeq" id="XP_022479968.1">
    <property type="nucleotide sequence ID" value="XM_022613584.1"/>
</dbReference>
<dbReference type="Proteomes" id="UP000176998">
    <property type="component" value="Unassembled WGS sequence"/>
</dbReference>
<dbReference type="AlphaFoldDB" id="A0A1G4BMY7"/>
<dbReference type="OrthoDB" id="4836416at2759"/>
<dbReference type="EMBL" id="MJBS01000010">
    <property type="protein sequence ID" value="OHF02830.1"/>
    <property type="molecule type" value="Genomic_DNA"/>
</dbReference>
<evidence type="ECO:0000313" key="2">
    <source>
        <dbReference type="EMBL" id="OHF02830.1"/>
    </source>
</evidence>
<protein>
    <submittedName>
        <fullName evidence="2">Uncharacterized protein</fullName>
    </submittedName>
</protein>
<dbReference type="GeneID" id="34555094"/>
<feature type="compositionally biased region" description="Basic and acidic residues" evidence="1">
    <location>
        <begin position="169"/>
        <end position="207"/>
    </location>
</feature>
<feature type="region of interest" description="Disordered" evidence="1">
    <location>
        <begin position="1"/>
        <end position="27"/>
    </location>
</feature>
<evidence type="ECO:0000256" key="1">
    <source>
        <dbReference type="SAM" id="MobiDB-lite"/>
    </source>
</evidence>
<gene>
    <name evidence="2" type="ORF">CORC01_01931</name>
</gene>
<evidence type="ECO:0000313" key="3">
    <source>
        <dbReference type="Proteomes" id="UP000176998"/>
    </source>
</evidence>
<feature type="region of interest" description="Disordered" evidence="1">
    <location>
        <begin position="156"/>
        <end position="213"/>
    </location>
</feature>
<feature type="compositionally biased region" description="Low complexity" evidence="1">
    <location>
        <begin position="12"/>
        <end position="22"/>
    </location>
</feature>
<proteinExistence type="predicted"/>
<keyword evidence="3" id="KW-1185">Reference proteome</keyword>